<gene>
    <name evidence="1" type="ORF">AQPE_4024</name>
</gene>
<dbReference type="RefSeq" id="WP_318348046.1">
    <property type="nucleotide sequence ID" value="NZ_AP018694.1"/>
</dbReference>
<dbReference type="AlphaFoldDB" id="A0A5K7SEE3"/>
<sequence>MKPILFILILSLAAMLPGKELKAQIFDIKSWNGTYPDMNGTYPLTFIAFEGNLIPIPRVFIRTWPTHYYLEVIAVPASDVGEYSGMLKVNLMKIIERLIEKSQIKGRHEETTQIKNNTEIQRDIEKKIFDSNSDQLPDVYSLASGFIRLYVSIANMDKLDNCKWLRQTYQKEADELLTRFISVNLFITDHGKKLEAFDEIRCELNKQIGETDYTYRKVLHFQAFNNSVPQSYAFLKD</sequence>
<proteinExistence type="predicted"/>
<organism evidence="1 2">
    <name type="scientific">Aquipluma nitroreducens</name>
    <dbReference type="NCBI Taxonomy" id="2010828"/>
    <lineage>
        <taxon>Bacteria</taxon>
        <taxon>Pseudomonadati</taxon>
        <taxon>Bacteroidota</taxon>
        <taxon>Bacteroidia</taxon>
        <taxon>Marinilabiliales</taxon>
        <taxon>Prolixibacteraceae</taxon>
        <taxon>Aquipluma</taxon>
    </lineage>
</organism>
<dbReference type="Proteomes" id="UP001193389">
    <property type="component" value="Chromosome"/>
</dbReference>
<evidence type="ECO:0000313" key="2">
    <source>
        <dbReference type="Proteomes" id="UP001193389"/>
    </source>
</evidence>
<dbReference type="KEGG" id="anf:AQPE_4024"/>
<protein>
    <submittedName>
        <fullName evidence="1">Uncharacterized protein</fullName>
    </submittedName>
</protein>
<keyword evidence="2" id="KW-1185">Reference proteome</keyword>
<reference evidence="1" key="1">
    <citation type="journal article" date="2020" name="Int. J. Syst. Evol. Microbiol.">
        <title>Aquipluma nitroreducens gen. nov. sp. nov., a novel facultatively anaerobic bacterium isolated from a freshwater lake.</title>
        <authorList>
            <person name="Watanabe M."/>
            <person name="Kojima H."/>
            <person name="Fukui M."/>
        </authorList>
    </citation>
    <scope>NUCLEOTIDE SEQUENCE</scope>
    <source>
        <strain evidence="1">MeG22</strain>
    </source>
</reference>
<name>A0A5K7SEE3_9BACT</name>
<dbReference type="EMBL" id="AP018694">
    <property type="protein sequence ID" value="BBE19836.1"/>
    <property type="molecule type" value="Genomic_DNA"/>
</dbReference>
<accession>A0A5K7SEE3</accession>
<evidence type="ECO:0000313" key="1">
    <source>
        <dbReference type="EMBL" id="BBE19836.1"/>
    </source>
</evidence>